<reference evidence="1" key="1">
    <citation type="submission" date="2023-03" db="EMBL/GenBank/DDBJ databases">
        <title>Chromosome-level genomes of two armyworms, Mythimna separata and Mythimna loreyi, provide insights into the biosynthesis and reception of sex pheromones.</title>
        <authorList>
            <person name="Zhao H."/>
        </authorList>
    </citation>
    <scope>NUCLEOTIDE SEQUENCE</scope>
    <source>
        <strain evidence="1">BeijingLab</strain>
    </source>
</reference>
<keyword evidence="2" id="KW-1185">Reference proteome</keyword>
<dbReference type="EMBL" id="CM056784">
    <property type="protein sequence ID" value="KAJ8724340.1"/>
    <property type="molecule type" value="Genomic_DNA"/>
</dbReference>
<evidence type="ECO:0000313" key="1">
    <source>
        <dbReference type="EMBL" id="KAJ8724340.1"/>
    </source>
</evidence>
<dbReference type="Proteomes" id="UP001231649">
    <property type="component" value="Chromosome 8"/>
</dbReference>
<protein>
    <submittedName>
        <fullName evidence="1">Uncharacterized protein</fullName>
    </submittedName>
</protein>
<accession>A0ACC2QRW2</accession>
<sequence length="99" mass="11288">MSFYVRSITLSIAVLIVATNQQSDIKPLDCPKNEVYYSCALYRCQRTCRQRIKNVACPSLPLALNCYLPTCECIDGFYRNSSGTCVPERECVNEIFFNN</sequence>
<organism evidence="1 2">
    <name type="scientific">Mythimna loreyi</name>
    <dbReference type="NCBI Taxonomy" id="667449"/>
    <lineage>
        <taxon>Eukaryota</taxon>
        <taxon>Metazoa</taxon>
        <taxon>Ecdysozoa</taxon>
        <taxon>Arthropoda</taxon>
        <taxon>Hexapoda</taxon>
        <taxon>Insecta</taxon>
        <taxon>Pterygota</taxon>
        <taxon>Neoptera</taxon>
        <taxon>Endopterygota</taxon>
        <taxon>Lepidoptera</taxon>
        <taxon>Glossata</taxon>
        <taxon>Ditrysia</taxon>
        <taxon>Noctuoidea</taxon>
        <taxon>Noctuidae</taxon>
        <taxon>Noctuinae</taxon>
        <taxon>Hadenini</taxon>
        <taxon>Mythimna</taxon>
    </lineage>
</organism>
<name>A0ACC2QRW2_9NEOP</name>
<evidence type="ECO:0000313" key="2">
    <source>
        <dbReference type="Proteomes" id="UP001231649"/>
    </source>
</evidence>
<comment type="caution">
    <text evidence="1">The sequence shown here is derived from an EMBL/GenBank/DDBJ whole genome shotgun (WGS) entry which is preliminary data.</text>
</comment>
<proteinExistence type="predicted"/>
<gene>
    <name evidence="1" type="ORF">PYW08_015814</name>
</gene>